<dbReference type="InterPro" id="IPR018502">
    <property type="entry name" value="Annexin_repeat"/>
</dbReference>
<proteinExistence type="inferred from homology"/>
<evidence type="ECO:0000256" key="2">
    <source>
        <dbReference type="ARBA" id="ARBA00022737"/>
    </source>
</evidence>
<dbReference type="FunFam" id="1.10.220.10:FF:000008">
    <property type="entry name" value="Annexin"/>
    <property type="match status" value="1"/>
</dbReference>
<accession>A0A1D6I3V7</accession>
<dbReference type="InterPro" id="IPR037104">
    <property type="entry name" value="Annexin_sf"/>
</dbReference>
<sequence length="75" mass="8415">MASLTLPPAPPNPRQDAIDLQKAFKGFGCDSTTVINILTHRDSVQRGLIQQEYRAMYHEELSHRISSELNGNHKA</sequence>
<dbReference type="SMART" id="SM00335">
    <property type="entry name" value="ANX"/>
    <property type="match status" value="1"/>
</dbReference>
<dbReference type="SUPFAM" id="SSF47874">
    <property type="entry name" value="Annexin"/>
    <property type="match status" value="1"/>
</dbReference>
<dbReference type="EMBL" id="CM007650">
    <property type="protein sequence ID" value="ONM54827.1"/>
    <property type="molecule type" value="Genomic_DNA"/>
</dbReference>
<dbReference type="InterPro" id="IPR001464">
    <property type="entry name" value="Annexin"/>
</dbReference>
<dbReference type="GO" id="GO:0005509">
    <property type="term" value="F:calcium ion binding"/>
    <property type="evidence" value="ECO:0007669"/>
    <property type="project" value="InterPro"/>
</dbReference>
<reference evidence="4" key="1">
    <citation type="submission" date="2015-12" db="EMBL/GenBank/DDBJ databases">
        <title>Update maize B73 reference genome by single molecule sequencing technologies.</title>
        <authorList>
            <consortium name="Maize Genome Sequencing Project"/>
            <person name="Ware D."/>
        </authorList>
    </citation>
    <scope>NUCLEOTIDE SEQUENCE [LARGE SCALE GENOMIC DNA]</scope>
    <source>
        <tissue evidence="4">Seedling</tissue>
    </source>
</reference>
<dbReference type="PANTHER" id="PTHR10502:SF102">
    <property type="entry name" value="ANNEXIN B11"/>
    <property type="match status" value="1"/>
</dbReference>
<evidence type="ECO:0000256" key="3">
    <source>
        <dbReference type="ARBA" id="ARBA00023216"/>
    </source>
</evidence>
<keyword evidence="2" id="KW-0677">Repeat</keyword>
<keyword evidence="3" id="KW-0041">Annexin</keyword>
<dbReference type="GO" id="GO:0006950">
    <property type="term" value="P:response to stress"/>
    <property type="evidence" value="ECO:0007669"/>
    <property type="project" value="UniProtKB-ARBA"/>
</dbReference>
<name>A0A1D6I3V7_MAIZE</name>
<dbReference type="GO" id="GO:0005544">
    <property type="term" value="F:calcium-dependent phospholipid binding"/>
    <property type="evidence" value="ECO:0007669"/>
    <property type="project" value="InterPro"/>
</dbReference>
<dbReference type="AlphaFoldDB" id="A0A1D6I3V7"/>
<dbReference type="PRINTS" id="PR00196">
    <property type="entry name" value="ANNEXIN"/>
</dbReference>
<evidence type="ECO:0000313" key="4">
    <source>
        <dbReference type="EMBL" id="ONM54827.1"/>
    </source>
</evidence>
<comment type="similarity">
    <text evidence="1">Belongs to the annexin family.</text>
</comment>
<gene>
    <name evidence="4" type="ORF">ZEAMMB73_Zm00001d020381</name>
</gene>
<dbReference type="PANTHER" id="PTHR10502">
    <property type="entry name" value="ANNEXIN"/>
    <property type="match status" value="1"/>
</dbReference>
<dbReference type="PROSITE" id="PS51897">
    <property type="entry name" value="ANNEXIN_2"/>
    <property type="match status" value="1"/>
</dbReference>
<evidence type="ECO:0000256" key="1">
    <source>
        <dbReference type="ARBA" id="ARBA00007831"/>
    </source>
</evidence>
<protein>
    <submittedName>
        <fullName evidence="4">Annexin D5</fullName>
    </submittedName>
</protein>
<dbReference type="Pfam" id="PF00191">
    <property type="entry name" value="Annexin"/>
    <property type="match status" value="1"/>
</dbReference>
<organism evidence="4">
    <name type="scientific">Zea mays</name>
    <name type="common">Maize</name>
    <dbReference type="NCBI Taxonomy" id="4577"/>
    <lineage>
        <taxon>Eukaryota</taxon>
        <taxon>Viridiplantae</taxon>
        <taxon>Streptophyta</taxon>
        <taxon>Embryophyta</taxon>
        <taxon>Tracheophyta</taxon>
        <taxon>Spermatophyta</taxon>
        <taxon>Magnoliopsida</taxon>
        <taxon>Liliopsida</taxon>
        <taxon>Poales</taxon>
        <taxon>Poaceae</taxon>
        <taxon>PACMAD clade</taxon>
        <taxon>Panicoideae</taxon>
        <taxon>Andropogonodae</taxon>
        <taxon>Andropogoneae</taxon>
        <taxon>Tripsacinae</taxon>
        <taxon>Zea</taxon>
    </lineage>
</organism>
<dbReference type="Gene3D" id="1.10.220.10">
    <property type="entry name" value="Annexin"/>
    <property type="match status" value="1"/>
</dbReference>